<protein>
    <recommendedName>
        <fullName evidence="3">RiboL-PSP-HEPN domain-containing protein</fullName>
    </recommendedName>
</protein>
<proteinExistence type="predicted"/>
<evidence type="ECO:0000313" key="2">
    <source>
        <dbReference type="Proteomes" id="UP000471560"/>
    </source>
</evidence>
<evidence type="ECO:0008006" key="3">
    <source>
        <dbReference type="Google" id="ProtNLM"/>
    </source>
</evidence>
<dbReference type="EMBL" id="WUEZ01000083">
    <property type="protein sequence ID" value="NEI39047.1"/>
    <property type="molecule type" value="Genomic_DNA"/>
</dbReference>
<comment type="caution">
    <text evidence="1">The sequence shown here is derived from an EMBL/GenBank/DDBJ whole genome shotgun (WGS) entry which is preliminary data.</text>
</comment>
<name>A0A6P0BGD8_RHILE</name>
<dbReference type="Proteomes" id="UP000471560">
    <property type="component" value="Unassembled WGS sequence"/>
</dbReference>
<evidence type="ECO:0000313" key="1">
    <source>
        <dbReference type="EMBL" id="NEI39047.1"/>
    </source>
</evidence>
<organism evidence="1 2">
    <name type="scientific">Rhizobium leguminosarum</name>
    <dbReference type="NCBI Taxonomy" id="384"/>
    <lineage>
        <taxon>Bacteria</taxon>
        <taxon>Pseudomonadati</taxon>
        <taxon>Pseudomonadota</taxon>
        <taxon>Alphaproteobacteria</taxon>
        <taxon>Hyphomicrobiales</taxon>
        <taxon>Rhizobiaceae</taxon>
        <taxon>Rhizobium/Agrobacterium group</taxon>
        <taxon>Rhizobium</taxon>
    </lineage>
</organism>
<gene>
    <name evidence="1" type="ORF">GR204_34830</name>
</gene>
<dbReference type="RefSeq" id="WP_164579452.1">
    <property type="nucleotide sequence ID" value="NZ_JAAXDH010000087.1"/>
</dbReference>
<accession>A0A6P0BGD8</accession>
<dbReference type="AlphaFoldDB" id="A0A6P0BGD8"/>
<sequence length="221" mass="25134">MPSGRFAILRDRIEELRRLLLPWRFDPTGSYRDPLRVTTRALSFRVLAHAEVETYLEDRVLEIATTALKSWEDSRFVSVATIHLMGFSGKAMELPPSTLFTSDQGKQKDWHTRTAIDDRFARCVSDFQRRVRNENHGVKERNIMEMLVPVGFDMGKCDALFLQSMNSFGEARGAVAHSSGKSHVQKAVDPKSEYEVLQSILTSLLQVDLEFNRILADSSQA</sequence>
<reference evidence="1 2" key="1">
    <citation type="submission" date="2019-12" db="EMBL/GenBank/DDBJ databases">
        <title>Rhizobium genotypes associated with high levels of biological nitrogen fixation by grain legumes in a temperate-maritime cropping system.</title>
        <authorList>
            <person name="Maluk M."/>
            <person name="Francesc Ferrando Molina F."/>
            <person name="Lopez Del Egido L."/>
            <person name="Lafos M."/>
            <person name="Langarica-Fuentes A."/>
            <person name="Gebre Yohannes G."/>
            <person name="Young M.W."/>
            <person name="Martin P."/>
            <person name="Gantlett R."/>
            <person name="Kenicer G."/>
            <person name="Hawes C."/>
            <person name="Begg G.S."/>
            <person name="Quilliam R.S."/>
            <person name="Squire G.R."/>
            <person name="Poole P.S."/>
            <person name="Young P.W."/>
            <person name="Iannetta P.M."/>
            <person name="James E.K."/>
        </authorList>
    </citation>
    <scope>NUCLEOTIDE SEQUENCE [LARGE SCALE GENOMIC DNA]</scope>
    <source>
        <strain evidence="1 2">JHI1096</strain>
    </source>
</reference>